<evidence type="ECO:0000259" key="3">
    <source>
        <dbReference type="Pfam" id="PF13490"/>
    </source>
</evidence>
<dbReference type="EMBL" id="FQVB01000004">
    <property type="protein sequence ID" value="SHE43748.1"/>
    <property type="molecule type" value="Genomic_DNA"/>
</dbReference>
<keyword evidence="2" id="KW-0472">Membrane</keyword>
<sequence>MAGCRKFRDAAALYAAGALDPGERRAFADHLLGCASCRNEVESWEHFLQEVAQAGSVPSPSPREAAWAVARVLRRLEEERRGAGRKMRPGVSLGRGGRVWAGAAAGALALLLFLGGVLWRHLETMRPVTIRTAQERVLPPEERELIERLDLLRDLETIEKLVRTVDGERDKGESPSVPGSRQGFRQRNERKTGHA</sequence>
<evidence type="ECO:0000313" key="5">
    <source>
        <dbReference type="Proteomes" id="UP000184076"/>
    </source>
</evidence>
<keyword evidence="2" id="KW-1133">Transmembrane helix</keyword>
<accession>A0A1M4TH49</accession>
<dbReference type="Pfam" id="PF13490">
    <property type="entry name" value="zf-HC2"/>
    <property type="match status" value="1"/>
</dbReference>
<keyword evidence="4" id="KW-0863">Zinc-finger</keyword>
<feature type="region of interest" description="Disordered" evidence="1">
    <location>
        <begin position="164"/>
        <end position="195"/>
    </location>
</feature>
<dbReference type="GO" id="GO:0008270">
    <property type="term" value="F:zinc ion binding"/>
    <property type="evidence" value="ECO:0007669"/>
    <property type="project" value="UniProtKB-KW"/>
</dbReference>
<evidence type="ECO:0000256" key="2">
    <source>
        <dbReference type="SAM" id="Phobius"/>
    </source>
</evidence>
<feature type="transmembrane region" description="Helical" evidence="2">
    <location>
        <begin position="99"/>
        <end position="119"/>
    </location>
</feature>
<dbReference type="InterPro" id="IPR041916">
    <property type="entry name" value="Anti_sigma_zinc_sf"/>
</dbReference>
<keyword evidence="4" id="KW-0862">Zinc</keyword>
<dbReference type="AlphaFoldDB" id="A0A1M4TH49"/>
<name>A0A1M4TH49_9BACT</name>
<feature type="compositionally biased region" description="Basic and acidic residues" evidence="1">
    <location>
        <begin position="164"/>
        <end position="173"/>
    </location>
</feature>
<dbReference type="RefSeq" id="WP_073036251.1">
    <property type="nucleotide sequence ID" value="NZ_FQVB01000004.1"/>
</dbReference>
<organism evidence="4 5">
    <name type="scientific">Desulfacinum infernum DSM 9756</name>
    <dbReference type="NCBI Taxonomy" id="1121391"/>
    <lineage>
        <taxon>Bacteria</taxon>
        <taxon>Pseudomonadati</taxon>
        <taxon>Thermodesulfobacteriota</taxon>
        <taxon>Syntrophobacteria</taxon>
        <taxon>Syntrophobacterales</taxon>
        <taxon>Syntrophobacteraceae</taxon>
        <taxon>Desulfacinum</taxon>
    </lineage>
</organism>
<reference evidence="5" key="1">
    <citation type="submission" date="2016-11" db="EMBL/GenBank/DDBJ databases">
        <authorList>
            <person name="Varghese N."/>
            <person name="Submissions S."/>
        </authorList>
    </citation>
    <scope>NUCLEOTIDE SEQUENCE [LARGE SCALE GENOMIC DNA]</scope>
    <source>
        <strain evidence="5">DSM 9756</strain>
    </source>
</reference>
<feature type="domain" description="Putative zinc-finger" evidence="3">
    <location>
        <begin position="4"/>
        <end position="38"/>
    </location>
</feature>
<evidence type="ECO:0000313" key="4">
    <source>
        <dbReference type="EMBL" id="SHE43748.1"/>
    </source>
</evidence>
<keyword evidence="4" id="KW-0479">Metal-binding</keyword>
<keyword evidence="2" id="KW-0812">Transmembrane</keyword>
<gene>
    <name evidence="4" type="ORF">SAMN02745206_00280</name>
</gene>
<feature type="compositionally biased region" description="Basic and acidic residues" evidence="1">
    <location>
        <begin position="186"/>
        <end position="195"/>
    </location>
</feature>
<dbReference type="InterPro" id="IPR027383">
    <property type="entry name" value="Znf_put"/>
</dbReference>
<dbReference type="Gene3D" id="1.10.10.1320">
    <property type="entry name" value="Anti-sigma factor, zinc-finger domain"/>
    <property type="match status" value="1"/>
</dbReference>
<dbReference type="Proteomes" id="UP000184076">
    <property type="component" value="Unassembled WGS sequence"/>
</dbReference>
<proteinExistence type="predicted"/>
<evidence type="ECO:0000256" key="1">
    <source>
        <dbReference type="SAM" id="MobiDB-lite"/>
    </source>
</evidence>
<dbReference type="STRING" id="1121391.SAMN02745206_00280"/>
<keyword evidence="5" id="KW-1185">Reference proteome</keyword>
<protein>
    <submittedName>
        <fullName evidence="4">Putative zinc-finger</fullName>
    </submittedName>
</protein>